<accession>A0AAF3EU81</accession>
<proteinExistence type="predicted"/>
<feature type="compositionally biased region" description="Basic and acidic residues" evidence="1">
    <location>
        <begin position="22"/>
        <end position="46"/>
    </location>
</feature>
<dbReference type="WBParaSite" id="MBELARI_LOCUS17161">
    <property type="protein sequence ID" value="MBELARI_LOCUS17161"/>
    <property type="gene ID" value="MBELARI_LOCUS17161"/>
</dbReference>
<sequence>MPKFKESLTALIGDFANMNRTPDFKAKSESKDAESVDGEKEKERKHQGGRRHSLNITVGAEELPQIPKRNRSESIAVGSSQLPPQSRGRRSSAPCVSSSVASSQLRQKIKKMRSKDDCFAEQSKIEEEDDETITEAEEKAIFTKLAAQNERRPSSYLL</sequence>
<evidence type="ECO:0000313" key="2">
    <source>
        <dbReference type="Proteomes" id="UP000887575"/>
    </source>
</evidence>
<name>A0AAF3EU81_9BILA</name>
<reference evidence="3" key="1">
    <citation type="submission" date="2024-02" db="UniProtKB">
        <authorList>
            <consortium name="WormBaseParasite"/>
        </authorList>
    </citation>
    <scope>IDENTIFICATION</scope>
</reference>
<dbReference type="Proteomes" id="UP000887575">
    <property type="component" value="Unassembled WGS sequence"/>
</dbReference>
<dbReference type="AlphaFoldDB" id="A0AAF3EU81"/>
<feature type="compositionally biased region" description="Low complexity" evidence="1">
    <location>
        <begin position="91"/>
        <end position="103"/>
    </location>
</feature>
<protein>
    <submittedName>
        <fullName evidence="3">Uncharacterized protein</fullName>
    </submittedName>
</protein>
<feature type="region of interest" description="Disordered" evidence="1">
    <location>
        <begin position="15"/>
        <end position="133"/>
    </location>
</feature>
<dbReference type="PANTHER" id="PTHR37440:SF5">
    <property type="entry name" value="PROTEIN CBG17853"/>
    <property type="match status" value="1"/>
</dbReference>
<organism evidence="2 3">
    <name type="scientific">Mesorhabditis belari</name>
    <dbReference type="NCBI Taxonomy" id="2138241"/>
    <lineage>
        <taxon>Eukaryota</taxon>
        <taxon>Metazoa</taxon>
        <taxon>Ecdysozoa</taxon>
        <taxon>Nematoda</taxon>
        <taxon>Chromadorea</taxon>
        <taxon>Rhabditida</taxon>
        <taxon>Rhabditina</taxon>
        <taxon>Rhabditomorpha</taxon>
        <taxon>Rhabditoidea</taxon>
        <taxon>Rhabditidae</taxon>
        <taxon>Mesorhabditinae</taxon>
        <taxon>Mesorhabditis</taxon>
    </lineage>
</organism>
<evidence type="ECO:0000256" key="1">
    <source>
        <dbReference type="SAM" id="MobiDB-lite"/>
    </source>
</evidence>
<keyword evidence="2" id="KW-1185">Reference proteome</keyword>
<evidence type="ECO:0000313" key="3">
    <source>
        <dbReference type="WBParaSite" id="MBELARI_LOCUS17161"/>
    </source>
</evidence>
<dbReference type="PANTHER" id="PTHR37440">
    <property type="entry name" value="PROTEIN CBG17852-RELATED"/>
    <property type="match status" value="1"/>
</dbReference>